<dbReference type="OrthoDB" id="1956472at2"/>
<name>A0A7C8KX39_9BACI</name>
<proteinExistence type="predicted"/>
<accession>A0A7C8KX39</accession>
<evidence type="ECO:0000313" key="2">
    <source>
        <dbReference type="Proteomes" id="UP000480246"/>
    </source>
</evidence>
<reference evidence="1 2" key="1">
    <citation type="submission" date="2019-10" db="EMBL/GenBank/DDBJ databases">
        <title>Gracilibacillus sp. nov. isolated from rice seeds.</title>
        <authorList>
            <person name="He S."/>
        </authorList>
    </citation>
    <scope>NUCLEOTIDE SEQUENCE [LARGE SCALE GENOMIC DNA]</scope>
    <source>
        <strain evidence="1 2">TD8</strain>
    </source>
</reference>
<dbReference type="EMBL" id="WEID01000099">
    <property type="protein sequence ID" value="KAB8126947.1"/>
    <property type="molecule type" value="Genomic_DNA"/>
</dbReference>
<comment type="caution">
    <text evidence="1">The sequence shown here is derived from an EMBL/GenBank/DDBJ whole genome shotgun (WGS) entry which is preliminary data.</text>
</comment>
<dbReference type="AlphaFoldDB" id="A0A7C8KX39"/>
<organism evidence="1 2">
    <name type="scientific">Gracilibacillus oryzae</name>
    <dbReference type="NCBI Taxonomy" id="1672701"/>
    <lineage>
        <taxon>Bacteria</taxon>
        <taxon>Bacillati</taxon>
        <taxon>Bacillota</taxon>
        <taxon>Bacilli</taxon>
        <taxon>Bacillales</taxon>
        <taxon>Bacillaceae</taxon>
        <taxon>Gracilibacillus</taxon>
    </lineage>
</organism>
<keyword evidence="2" id="KW-1185">Reference proteome</keyword>
<evidence type="ECO:0000313" key="1">
    <source>
        <dbReference type="EMBL" id="KAB8126947.1"/>
    </source>
</evidence>
<sequence length="126" mass="13931">MVDLNDFANGALAERFNYELQKVLENISDPNTDFKAKRKMDIKLTFETNEERELASVSIQVKSTPAPRKNIGSAILIDRDGTGKTVGAELKSGIKGQTYFDTADGNLKEDTGNVIDYRKQKEGGSK</sequence>
<gene>
    <name evidence="1" type="ORF">F9U64_19125</name>
</gene>
<dbReference type="Proteomes" id="UP000480246">
    <property type="component" value="Unassembled WGS sequence"/>
</dbReference>
<protein>
    <submittedName>
        <fullName evidence="1">Replication terminator protein</fullName>
    </submittedName>
</protein>